<dbReference type="SUPFAM" id="SSF81383">
    <property type="entry name" value="F-box domain"/>
    <property type="match status" value="1"/>
</dbReference>
<organism evidence="2 3">
    <name type="scientific">Basidiobolus ranarum</name>
    <dbReference type="NCBI Taxonomy" id="34480"/>
    <lineage>
        <taxon>Eukaryota</taxon>
        <taxon>Fungi</taxon>
        <taxon>Fungi incertae sedis</taxon>
        <taxon>Zoopagomycota</taxon>
        <taxon>Entomophthoromycotina</taxon>
        <taxon>Basidiobolomycetes</taxon>
        <taxon>Basidiobolales</taxon>
        <taxon>Basidiobolaceae</taxon>
        <taxon>Basidiobolus</taxon>
    </lineage>
</organism>
<dbReference type="PANTHER" id="PTHR13318:SF95">
    <property type="entry name" value="F-BOX PROTEIN YLR352W"/>
    <property type="match status" value="1"/>
</dbReference>
<keyword evidence="3" id="KW-1185">Reference proteome</keyword>
<dbReference type="Pfam" id="PF12937">
    <property type="entry name" value="F-box-like"/>
    <property type="match status" value="1"/>
</dbReference>
<name>A0ABR2VS20_9FUNG</name>
<dbReference type="Proteomes" id="UP001479436">
    <property type="component" value="Unassembled WGS sequence"/>
</dbReference>
<dbReference type="InterPro" id="IPR036047">
    <property type="entry name" value="F-box-like_dom_sf"/>
</dbReference>
<dbReference type="InterPro" id="IPR001810">
    <property type="entry name" value="F-box_dom"/>
</dbReference>
<comment type="caution">
    <text evidence="2">The sequence shown here is derived from an EMBL/GenBank/DDBJ whole genome shotgun (WGS) entry which is preliminary data.</text>
</comment>
<dbReference type="Gene3D" id="1.20.1280.50">
    <property type="match status" value="1"/>
</dbReference>
<evidence type="ECO:0000313" key="3">
    <source>
        <dbReference type="Proteomes" id="UP001479436"/>
    </source>
</evidence>
<gene>
    <name evidence="2" type="ORF">K7432_013252</name>
</gene>
<sequence>MEAMQTHEWLGKVDRVMTDLLREQPQELVLPLAAQVTASLRNIKAQLSQATSDSKYRLYLPDTVLLSIFSFFENQGDFWACSLVSKEWNKMASYELWKSPIFYSERALERFERIAVNTEKAELVSSLDLTLYNWEFWTNARIGLLLESLPNLTSIRLPKLSSGLECPTIPKDILKNLRFYEYHDTTMDPIAGLRNLVTVLKNAPHLEELVLLRQNYANSFLGKRLIEMVEILPTLKELRTLKFFGPRPGIDILRALILRAPNLKSLAIPRESITEVFVETLFFSCPRIEVLNFAGCALSTDTFDKLSDRLVELDMRGISQRARDADLAIVRLLTGGKSLRKVNISGNEWLAPGLTQLTKAASLANLKELDFSQLDRMGNFAASFWENILINCGNSIQVLKLSKNNTVDDKVGTLIAQYCSRLRYLDCTSTSITDATIVAVVEACGSHIRHLYITDIHNRQQTRRTLQAITEHCKVLEELAISTNGDIRPESSIILEFIRKHGYRLRFLDIPHWPLIDIELSAIARHCFMTIRYLGFQNSPELSNQVFWQLMANCKRLRKLLVLPPPTSVRGGISQGLIAEAIEGIVFK</sequence>
<proteinExistence type="predicted"/>
<protein>
    <recommendedName>
        <fullName evidence="1">F-box domain-containing protein</fullName>
    </recommendedName>
</protein>
<evidence type="ECO:0000259" key="1">
    <source>
        <dbReference type="Pfam" id="PF12937"/>
    </source>
</evidence>
<dbReference type="Gene3D" id="3.80.10.10">
    <property type="entry name" value="Ribonuclease Inhibitor"/>
    <property type="match status" value="2"/>
</dbReference>
<dbReference type="InterPro" id="IPR032675">
    <property type="entry name" value="LRR_dom_sf"/>
</dbReference>
<reference evidence="2 3" key="1">
    <citation type="submission" date="2023-04" db="EMBL/GenBank/DDBJ databases">
        <title>Genome of Basidiobolus ranarum AG-B5.</title>
        <authorList>
            <person name="Stajich J.E."/>
            <person name="Carter-House D."/>
            <person name="Gryganskyi A."/>
        </authorList>
    </citation>
    <scope>NUCLEOTIDE SEQUENCE [LARGE SCALE GENOMIC DNA]</scope>
    <source>
        <strain evidence="2 3">AG-B5</strain>
    </source>
</reference>
<dbReference type="EMBL" id="JASJQH010008149">
    <property type="protein sequence ID" value="KAK9694875.1"/>
    <property type="molecule type" value="Genomic_DNA"/>
</dbReference>
<dbReference type="PANTHER" id="PTHR13318">
    <property type="entry name" value="PARTNER OF PAIRED, ISOFORM B-RELATED"/>
    <property type="match status" value="1"/>
</dbReference>
<evidence type="ECO:0000313" key="2">
    <source>
        <dbReference type="EMBL" id="KAK9694875.1"/>
    </source>
</evidence>
<accession>A0ABR2VS20</accession>
<feature type="domain" description="F-box" evidence="1">
    <location>
        <begin position="59"/>
        <end position="100"/>
    </location>
</feature>
<dbReference type="SUPFAM" id="SSF52047">
    <property type="entry name" value="RNI-like"/>
    <property type="match status" value="1"/>
</dbReference>